<sequence length="454" mass="49244">KINLDSNGFTEIGDLEIRGRWPELSRGKAERVSIKNITVSGEIDKNNRITIAGWDGSFGTGNTSKKQPLPFQSFYLENLTVDLDTPIGALRIQGKTNIDSDNSGRHIVTSSIFSSQQQLTTSINFKGLLDGERNLSGKAEIEDTSIDIDPIMISRLSGWIEFRSSPFTAAGQIMAGGMKYKDYPFEDGNLTFDTAQAAAGIFKTKLTGKNIFLNAELNIKPEKNLVITASAPSLGELASIADMENKILSQSGPVDIKAKVRLTDQFLPAKEIGVEEINAALSGGNLKIKPFTWYGADKRNSLILQFANMKLSSLLQDSQSITATGSISGVIPLNYLGSDIVIENGILRGDQPASFKYAPKELPPALKGDDPRMQTVRLALSDYHYDTLEFTMNGPLNGDLKTSLKAKGSSPAFDNRPVNLNLNLEGALASALRQALQPGTLSDTIKNKLLEGNK</sequence>
<gene>
    <name evidence="1" type="ORF">DI586_09965</name>
</gene>
<evidence type="ECO:0000313" key="2">
    <source>
        <dbReference type="Proteomes" id="UP000249739"/>
    </source>
</evidence>
<accession>A0A2W5FKV7</accession>
<dbReference type="AlphaFoldDB" id="A0A2W5FKV7"/>
<proteinExistence type="predicted"/>
<comment type="caution">
    <text evidence="1">The sequence shown here is derived from an EMBL/GenBank/DDBJ whole genome shotgun (WGS) entry which is preliminary data.</text>
</comment>
<dbReference type="EMBL" id="QFOT01000139">
    <property type="protein sequence ID" value="PZP54440.1"/>
    <property type="molecule type" value="Genomic_DNA"/>
</dbReference>
<dbReference type="InterPro" id="IPR021730">
    <property type="entry name" value="YdbH"/>
</dbReference>
<dbReference type="Proteomes" id="UP000249739">
    <property type="component" value="Unassembled WGS sequence"/>
</dbReference>
<organism evidence="1 2">
    <name type="scientific">Micavibrio aeruginosavorus</name>
    <dbReference type="NCBI Taxonomy" id="349221"/>
    <lineage>
        <taxon>Bacteria</taxon>
        <taxon>Pseudomonadati</taxon>
        <taxon>Bdellovibrionota</taxon>
        <taxon>Bdellovibrionia</taxon>
        <taxon>Bdellovibrionales</taxon>
        <taxon>Pseudobdellovibrionaceae</taxon>
        <taxon>Micavibrio</taxon>
    </lineage>
</organism>
<protein>
    <submittedName>
        <fullName evidence="1">Uncharacterized protein</fullName>
    </submittedName>
</protein>
<dbReference type="Pfam" id="PF11739">
    <property type="entry name" value="YdbH-like"/>
    <property type="match status" value="1"/>
</dbReference>
<feature type="non-terminal residue" evidence="1">
    <location>
        <position position="1"/>
    </location>
</feature>
<evidence type="ECO:0000313" key="1">
    <source>
        <dbReference type="EMBL" id="PZP54440.1"/>
    </source>
</evidence>
<name>A0A2W5FKV7_9BACT</name>
<reference evidence="1 2" key="1">
    <citation type="submission" date="2017-08" db="EMBL/GenBank/DDBJ databases">
        <title>Infants hospitalized years apart are colonized by the same room-sourced microbial strains.</title>
        <authorList>
            <person name="Brooks B."/>
            <person name="Olm M.R."/>
            <person name="Firek B.A."/>
            <person name="Baker R."/>
            <person name="Thomas B.C."/>
            <person name="Morowitz M.J."/>
            <person name="Banfield J.F."/>
        </authorList>
    </citation>
    <scope>NUCLEOTIDE SEQUENCE [LARGE SCALE GENOMIC DNA]</scope>
    <source>
        <strain evidence="1">S2_006_000_R2_64</strain>
    </source>
</reference>